<accession>A0A8J3Q4P9</accession>
<dbReference type="Proteomes" id="UP000612899">
    <property type="component" value="Unassembled WGS sequence"/>
</dbReference>
<dbReference type="RefSeq" id="WP_203907824.1">
    <property type="nucleotide sequence ID" value="NZ_BONY01000010.1"/>
</dbReference>
<gene>
    <name evidence="1" type="ORF">Rhe02_19850</name>
</gene>
<organism evidence="1 2">
    <name type="scientific">Rhizocola hellebori</name>
    <dbReference type="NCBI Taxonomy" id="1392758"/>
    <lineage>
        <taxon>Bacteria</taxon>
        <taxon>Bacillati</taxon>
        <taxon>Actinomycetota</taxon>
        <taxon>Actinomycetes</taxon>
        <taxon>Micromonosporales</taxon>
        <taxon>Micromonosporaceae</taxon>
        <taxon>Rhizocola</taxon>
    </lineage>
</organism>
<evidence type="ECO:0000313" key="2">
    <source>
        <dbReference type="Proteomes" id="UP000612899"/>
    </source>
</evidence>
<proteinExistence type="predicted"/>
<comment type="caution">
    <text evidence="1">The sequence shown here is derived from an EMBL/GenBank/DDBJ whole genome shotgun (WGS) entry which is preliminary data.</text>
</comment>
<dbReference type="AlphaFoldDB" id="A0A8J3Q4P9"/>
<keyword evidence="2" id="KW-1185">Reference proteome</keyword>
<evidence type="ECO:0000313" key="1">
    <source>
        <dbReference type="EMBL" id="GIH03918.1"/>
    </source>
</evidence>
<sequence length="594" mass="64109">MTFEVSPAELTAGAAWADRLAAEFRAIGDRLQLGCQAAPKVGNVQAAAAYQQAHFGWAQTRFEDLMAGHAALTKVADGLREIAARRTGQPPRQVARSAGETTVAAAYFGVQDVRVTAQRVLEGDPADLRQRAKVCQRAAAEVAQVADQLSRWHHQLEHQWDGVTATLGLAVLKQIAAKHAVQAVQLRDSMISFAAVAGALKRAQAVGKRLVLEAARRDQELNSTLEDIGVVIENYTGVDVESFAADLIVRGTRKIRKRVVGINARMNAAVRQYEAVLRAQAAVLAGMPGAVRADAGPEDAPGDAQLRQVALFRSVYGREPGGSSDRLMARALDLRTAGDDGHDPQARVVVVRIEKVPGAGLVHGAAFIASDEVFNPRPNASLFDRGDNRGFSPEEGPERSRTSFYVDYEAGVVVARQNTSHDERGEVQVGDPIVGVEQDGAGRVRLRMEATNPLAPGLAQTANFSVRSDLVIDPHAAPASVSGEVSQFPSWEVYQRHDETVVALLQRPEDALPAGLGPMLGLPQPTVRVGEPGVLEAWRRTHHPGQGHFESDVDRLLQYPLTRDDPFFRYPLPPAHYPTVDSAGRLQFPSGNHV</sequence>
<dbReference type="EMBL" id="BONY01000010">
    <property type="protein sequence ID" value="GIH03918.1"/>
    <property type="molecule type" value="Genomic_DNA"/>
</dbReference>
<protein>
    <submittedName>
        <fullName evidence="1">Uncharacterized protein</fullName>
    </submittedName>
</protein>
<reference evidence="1" key="1">
    <citation type="submission" date="2021-01" db="EMBL/GenBank/DDBJ databases">
        <title>Whole genome shotgun sequence of Rhizocola hellebori NBRC 109834.</title>
        <authorList>
            <person name="Komaki H."/>
            <person name="Tamura T."/>
        </authorList>
    </citation>
    <scope>NUCLEOTIDE SEQUENCE</scope>
    <source>
        <strain evidence="1">NBRC 109834</strain>
    </source>
</reference>
<name>A0A8J3Q4P9_9ACTN</name>